<evidence type="ECO:0000313" key="1">
    <source>
        <dbReference type="EMBL" id="NWX05336.1"/>
    </source>
</evidence>
<dbReference type="InterPro" id="IPR018154">
    <property type="entry name" value="TLV/ENV_coat_polyprotein"/>
</dbReference>
<accession>A0A7K6T677</accession>
<organism evidence="1 2">
    <name type="scientific">Caloenas nicobarica</name>
    <name type="common">Nicobar pigeon</name>
    <dbReference type="NCBI Taxonomy" id="187106"/>
    <lineage>
        <taxon>Eukaryota</taxon>
        <taxon>Metazoa</taxon>
        <taxon>Chordata</taxon>
        <taxon>Craniata</taxon>
        <taxon>Vertebrata</taxon>
        <taxon>Euteleostomi</taxon>
        <taxon>Archelosauria</taxon>
        <taxon>Archosauria</taxon>
        <taxon>Dinosauria</taxon>
        <taxon>Saurischia</taxon>
        <taxon>Theropoda</taxon>
        <taxon>Coelurosauria</taxon>
        <taxon>Aves</taxon>
        <taxon>Neognathae</taxon>
        <taxon>Neoaves</taxon>
        <taxon>Columbimorphae</taxon>
        <taxon>Columbiformes</taxon>
        <taxon>Columbidae</taxon>
        <taxon>Caloenas</taxon>
    </lineage>
</organism>
<proteinExistence type="predicted"/>
<dbReference type="SUPFAM" id="SSF58069">
    <property type="entry name" value="Virus ectodomain"/>
    <property type="match status" value="1"/>
</dbReference>
<feature type="non-terminal residue" evidence="1">
    <location>
        <position position="58"/>
    </location>
</feature>
<feature type="non-terminal residue" evidence="1">
    <location>
        <position position="1"/>
    </location>
</feature>
<dbReference type="PANTHER" id="PTHR10424:SF68">
    <property type="entry name" value="ENDOGENOUS RETROVIRUS GROUP 3 MEMBER 1 ENV POLYPROTEIN"/>
    <property type="match status" value="1"/>
</dbReference>
<gene>
    <name evidence="1" type="primary">Erv31_2</name>
    <name evidence="1" type="ORF">CALNIC_R15571</name>
</gene>
<dbReference type="Gene3D" id="1.10.287.210">
    <property type="match status" value="1"/>
</dbReference>
<dbReference type="AlphaFoldDB" id="A0A7K6T677"/>
<evidence type="ECO:0000313" key="2">
    <source>
        <dbReference type="Proteomes" id="UP000546235"/>
    </source>
</evidence>
<comment type="caution">
    <text evidence="1">The sequence shown here is derived from an EMBL/GenBank/DDBJ whole genome shotgun (WGS) entry which is preliminary data.</text>
</comment>
<name>A0A7K6T677_CALNI</name>
<keyword evidence="2" id="KW-1185">Reference proteome</keyword>
<dbReference type="EMBL" id="VZSB01001891">
    <property type="protein sequence ID" value="NWX05336.1"/>
    <property type="molecule type" value="Genomic_DNA"/>
</dbReference>
<sequence length="58" mass="6651">MLNRIIRLQAVVEIVSNWTARAMQLIAKQISQTRAWVYQNRLALDYLLAEEGGVCGKF</sequence>
<protein>
    <submittedName>
        <fullName evidence="1">ENR1 protein</fullName>
    </submittedName>
</protein>
<dbReference type="Proteomes" id="UP000546235">
    <property type="component" value="Unassembled WGS sequence"/>
</dbReference>
<reference evidence="1 2" key="1">
    <citation type="submission" date="2019-09" db="EMBL/GenBank/DDBJ databases">
        <title>Bird 10,000 Genomes (B10K) Project - Family phase.</title>
        <authorList>
            <person name="Zhang G."/>
        </authorList>
    </citation>
    <scope>NUCLEOTIDE SEQUENCE [LARGE SCALE GENOMIC DNA]</scope>
    <source>
        <strain evidence="1">OUT-0007</strain>
        <tissue evidence="1">Blood</tissue>
    </source>
</reference>
<dbReference type="PANTHER" id="PTHR10424">
    <property type="entry name" value="VIRAL ENVELOPE PROTEIN"/>
    <property type="match status" value="1"/>
</dbReference>